<keyword evidence="2 5" id="KW-0812">Transmembrane</keyword>
<keyword evidence="7" id="KW-1185">Reference proteome</keyword>
<dbReference type="EMBL" id="JAPNOA010000018">
    <property type="protein sequence ID" value="MCY0964689.1"/>
    <property type="molecule type" value="Genomic_DNA"/>
</dbReference>
<evidence type="ECO:0000256" key="1">
    <source>
        <dbReference type="ARBA" id="ARBA00004127"/>
    </source>
</evidence>
<dbReference type="AlphaFoldDB" id="A0A9X3ISA5"/>
<sequence>MNSLQRLTTSPAQVPLTVENRELPSDHVKLPIRPPRLFVLTFASSLLLEMLLTGMATFQWPGYTPIAAGLMLITAGFTLAGWSFTTLKAHHTSGNPQLPTQALVTSGPYQWSRNPVYIAMLVIYTGATLLTGLTGPLWLLPLLVWFTDRWIIQREERYLASRFAAEWQHWCQNTRRWL</sequence>
<accession>A0A9X3ISA5</accession>
<evidence type="ECO:0000313" key="6">
    <source>
        <dbReference type="EMBL" id="MCY0964689.1"/>
    </source>
</evidence>
<reference evidence="6" key="1">
    <citation type="submission" date="2022-11" db="EMBL/GenBank/DDBJ databases">
        <title>Parathalassolutuus dongxingensis gen. nov., sp. nov., a novel member of family Oceanospirillaceae isolated from a coastal shrimp pond in Guangxi, China.</title>
        <authorList>
            <person name="Chen H."/>
        </authorList>
    </citation>
    <scope>NUCLEOTIDE SEQUENCE</scope>
    <source>
        <strain evidence="6">G-43</strain>
    </source>
</reference>
<feature type="transmembrane region" description="Helical" evidence="5">
    <location>
        <begin position="37"/>
        <end position="60"/>
    </location>
</feature>
<dbReference type="InterPro" id="IPR007318">
    <property type="entry name" value="Phopholipid_MeTrfase"/>
</dbReference>
<comment type="subcellular location">
    <subcellularLocation>
        <location evidence="1">Endomembrane system</location>
        <topology evidence="1">Multi-pass membrane protein</topology>
    </subcellularLocation>
</comment>
<evidence type="ECO:0000256" key="5">
    <source>
        <dbReference type="SAM" id="Phobius"/>
    </source>
</evidence>
<feature type="transmembrane region" description="Helical" evidence="5">
    <location>
        <begin position="116"/>
        <end position="140"/>
    </location>
</feature>
<evidence type="ECO:0000256" key="3">
    <source>
        <dbReference type="ARBA" id="ARBA00022989"/>
    </source>
</evidence>
<dbReference type="Gene3D" id="1.20.120.1630">
    <property type="match status" value="1"/>
</dbReference>
<protein>
    <submittedName>
        <fullName evidence="6">Isoprenylcysteine carboxylmethyltransferase family protein</fullName>
    </submittedName>
</protein>
<dbReference type="Pfam" id="PF04191">
    <property type="entry name" value="PEMT"/>
    <property type="match status" value="1"/>
</dbReference>
<evidence type="ECO:0000256" key="2">
    <source>
        <dbReference type="ARBA" id="ARBA00022692"/>
    </source>
</evidence>
<proteinExistence type="predicted"/>
<dbReference type="RefSeq" id="WP_283172900.1">
    <property type="nucleotide sequence ID" value="NZ_JAPNOA010000018.1"/>
</dbReference>
<keyword evidence="3 5" id="KW-1133">Transmembrane helix</keyword>
<keyword evidence="4 5" id="KW-0472">Membrane</keyword>
<dbReference type="Proteomes" id="UP001150830">
    <property type="component" value="Unassembled WGS sequence"/>
</dbReference>
<feature type="transmembrane region" description="Helical" evidence="5">
    <location>
        <begin position="66"/>
        <end position="87"/>
    </location>
</feature>
<name>A0A9X3ISA5_9GAMM</name>
<gene>
    <name evidence="6" type="ORF">OUO13_05790</name>
</gene>
<dbReference type="GO" id="GO:0012505">
    <property type="term" value="C:endomembrane system"/>
    <property type="evidence" value="ECO:0007669"/>
    <property type="project" value="UniProtKB-SubCell"/>
</dbReference>
<comment type="caution">
    <text evidence="6">The sequence shown here is derived from an EMBL/GenBank/DDBJ whole genome shotgun (WGS) entry which is preliminary data.</text>
</comment>
<evidence type="ECO:0000313" key="7">
    <source>
        <dbReference type="Proteomes" id="UP001150830"/>
    </source>
</evidence>
<organism evidence="6 7">
    <name type="scientific">Parathalassolituus penaei</name>
    <dbReference type="NCBI Taxonomy" id="2997323"/>
    <lineage>
        <taxon>Bacteria</taxon>
        <taxon>Pseudomonadati</taxon>
        <taxon>Pseudomonadota</taxon>
        <taxon>Gammaproteobacteria</taxon>
        <taxon>Oceanospirillales</taxon>
        <taxon>Oceanospirillaceae</taxon>
        <taxon>Parathalassolituus</taxon>
    </lineage>
</organism>
<evidence type="ECO:0000256" key="4">
    <source>
        <dbReference type="ARBA" id="ARBA00023136"/>
    </source>
</evidence>